<dbReference type="EMBL" id="JAKGSG010000068">
    <property type="protein sequence ID" value="MCF4123693.1"/>
    <property type="molecule type" value="Genomic_DNA"/>
</dbReference>
<comment type="caution">
    <text evidence="3">The sequence shown here is derived from an EMBL/GenBank/DDBJ whole genome shotgun (WGS) entry which is preliminary data.</text>
</comment>
<reference evidence="3" key="1">
    <citation type="submission" date="2022-01" db="EMBL/GenBank/DDBJ databases">
        <title>Antribacter sp. nov., isolated from Guizhou of China.</title>
        <authorList>
            <person name="Chengliang C."/>
            <person name="Ya Z."/>
        </authorList>
    </citation>
    <scope>NUCLEOTIDE SEQUENCE</scope>
    <source>
        <strain evidence="3">KLBMP 9083</strain>
    </source>
</reference>
<feature type="compositionally biased region" description="Basic and acidic residues" evidence="1">
    <location>
        <begin position="322"/>
        <end position="337"/>
    </location>
</feature>
<evidence type="ECO:0000256" key="1">
    <source>
        <dbReference type="SAM" id="MobiDB-lite"/>
    </source>
</evidence>
<organism evidence="3 4">
    <name type="scientific">Antribacter soli</name>
    <dbReference type="NCBI Taxonomy" id="2910976"/>
    <lineage>
        <taxon>Bacteria</taxon>
        <taxon>Bacillati</taxon>
        <taxon>Actinomycetota</taxon>
        <taxon>Actinomycetes</taxon>
        <taxon>Micrococcales</taxon>
        <taxon>Promicromonosporaceae</taxon>
        <taxon>Antribacter</taxon>
    </lineage>
</organism>
<feature type="compositionally biased region" description="Basic residues" evidence="1">
    <location>
        <begin position="352"/>
        <end position="364"/>
    </location>
</feature>
<dbReference type="RefSeq" id="WP_236091441.1">
    <property type="nucleotide sequence ID" value="NZ_JAKGSG010000068.1"/>
</dbReference>
<evidence type="ECO:0000313" key="4">
    <source>
        <dbReference type="Proteomes" id="UP001165405"/>
    </source>
</evidence>
<dbReference type="InterPro" id="IPR046042">
    <property type="entry name" value="DUF6000"/>
</dbReference>
<protein>
    <submittedName>
        <fullName evidence="3">DUF6000 family protein</fullName>
    </submittedName>
</protein>
<dbReference type="AlphaFoldDB" id="A0AA41QHQ1"/>
<keyword evidence="2" id="KW-0812">Transmembrane</keyword>
<dbReference type="Pfam" id="PF19463">
    <property type="entry name" value="DUF6000"/>
    <property type="match status" value="1"/>
</dbReference>
<dbReference type="Proteomes" id="UP001165405">
    <property type="component" value="Unassembled WGS sequence"/>
</dbReference>
<name>A0AA41QHQ1_9MICO</name>
<feature type="transmembrane region" description="Helical" evidence="2">
    <location>
        <begin position="29"/>
        <end position="47"/>
    </location>
</feature>
<sequence length="364" mass="39137">MITAWVVVMLAVVGVLVVAADAAGLPSLLVLVVALLVGPLSLILPLMRTLTWQVDQVVAHASGKRPESTVIPAAVLTLSRAAGKALGLQTAGLNAWGGSPAAVVVIPDRVELWSGKDEAEPRWSVPRDELLIGVGQVRAGMATYWDHVELSDGRHRVALSPRYSPVPSEAGKDIDRVLAELGQDPVGVRPPDLAERKDSSTIWRRLVKPFYLSMAGAGATAHAPRLQRALVRASVKVTPDQVRWLLAQGWRENAMGAWFALAVPTEEVRDAVVNAMAQAQNDDAALRISVAVRQCPRPNGLSMRSWSCSRSLATSSKRSRPRGCDRAPGEHEQDPARVRCPGSCSGFTAKVRPPRRSVRSRPAC</sequence>
<accession>A0AA41QHQ1</accession>
<gene>
    <name evidence="3" type="ORF">L1785_22285</name>
</gene>
<evidence type="ECO:0000256" key="2">
    <source>
        <dbReference type="SAM" id="Phobius"/>
    </source>
</evidence>
<feature type="region of interest" description="Disordered" evidence="1">
    <location>
        <begin position="312"/>
        <end position="364"/>
    </location>
</feature>
<keyword evidence="2" id="KW-0472">Membrane</keyword>
<proteinExistence type="predicted"/>
<keyword evidence="2" id="KW-1133">Transmembrane helix</keyword>
<evidence type="ECO:0000313" key="3">
    <source>
        <dbReference type="EMBL" id="MCF4123693.1"/>
    </source>
</evidence>
<keyword evidence="4" id="KW-1185">Reference proteome</keyword>